<dbReference type="Proteomes" id="UP000007463">
    <property type="component" value="Chromosome"/>
</dbReference>
<reference evidence="4" key="2">
    <citation type="submission" date="2011-02" db="EMBL/GenBank/DDBJ databases">
        <title>The complete genome of Fluviicola taffensis DSM 16823.</title>
        <authorList>
            <consortium name="US DOE Joint Genome Institute (JGI-PGF)"/>
            <person name="Lucas S."/>
            <person name="Copeland A."/>
            <person name="Lapidus A."/>
            <person name="Bruce D."/>
            <person name="Goodwin L."/>
            <person name="Pitluck S."/>
            <person name="Kyrpides N."/>
            <person name="Mavromatis K."/>
            <person name="Ivanova N."/>
            <person name="Mikhailova N."/>
            <person name="Pagani I."/>
            <person name="Chertkov O."/>
            <person name="Detter J.C."/>
            <person name="Han C."/>
            <person name="Tapia R."/>
            <person name="Land M."/>
            <person name="Hauser L."/>
            <person name="Markowitz V."/>
            <person name="Cheng J.-F."/>
            <person name="Hugenholtz P."/>
            <person name="Woyke T."/>
            <person name="Wu D."/>
            <person name="Tindall B."/>
            <person name="Pomrenke H.G."/>
            <person name="Brambilla E."/>
            <person name="Klenk H.-P."/>
            <person name="Eisen J.A."/>
        </authorList>
    </citation>
    <scope>NUCLEOTIDE SEQUENCE [LARGE SCALE GENOMIC DNA]</scope>
    <source>
        <strain evidence="4">DSM 16823 / RW262 / RW262</strain>
    </source>
</reference>
<keyword evidence="1" id="KW-0732">Signal</keyword>
<evidence type="ECO:0000313" key="4">
    <source>
        <dbReference type="Proteomes" id="UP000007463"/>
    </source>
</evidence>
<dbReference type="STRING" id="755732.Fluta_2162"/>
<feature type="domain" description="Secretion system C-terminal sorting" evidence="2">
    <location>
        <begin position="67"/>
        <end position="128"/>
    </location>
</feature>
<evidence type="ECO:0000259" key="2">
    <source>
        <dbReference type="Pfam" id="PF18962"/>
    </source>
</evidence>
<sequence>MAEAERDFFIFNTYRGLLNFQKLEFVADQFYYREDGAQIVSGQETPWSYICDLEMTENKLRNIGLSPNPSTDFVALSGNDLSLVQELAIYDIHGKLVKKLTLSDIQSKISISELDNGVYLLSLNQNSKVLRF</sequence>
<reference evidence="3 4" key="1">
    <citation type="journal article" date="2011" name="Stand. Genomic Sci.">
        <title>Complete genome sequence of the gliding freshwater bacterium Fluviicola taffensis type strain (RW262).</title>
        <authorList>
            <person name="Woyke T."/>
            <person name="Chertkov O."/>
            <person name="Lapidus A."/>
            <person name="Nolan M."/>
            <person name="Lucas S."/>
            <person name="Del Rio T.G."/>
            <person name="Tice H."/>
            <person name="Cheng J.F."/>
            <person name="Tapia R."/>
            <person name="Han C."/>
            <person name="Goodwin L."/>
            <person name="Pitluck S."/>
            <person name="Liolios K."/>
            <person name="Pagani I."/>
            <person name="Ivanova N."/>
            <person name="Huntemann M."/>
            <person name="Mavromatis K."/>
            <person name="Mikhailova N."/>
            <person name="Pati A."/>
            <person name="Chen A."/>
            <person name="Palaniappan K."/>
            <person name="Land M."/>
            <person name="Hauser L."/>
            <person name="Brambilla E.M."/>
            <person name="Rohde M."/>
            <person name="Mwirichia R."/>
            <person name="Sikorski J."/>
            <person name="Tindall B.J."/>
            <person name="Goker M."/>
            <person name="Bristow J."/>
            <person name="Eisen J.A."/>
            <person name="Markowitz V."/>
            <person name="Hugenholtz P."/>
            <person name="Klenk H.P."/>
            <person name="Kyrpides N.C."/>
        </authorList>
    </citation>
    <scope>NUCLEOTIDE SEQUENCE [LARGE SCALE GENOMIC DNA]</scope>
    <source>
        <strain evidence="4">DSM 16823 / RW262 / RW262</strain>
    </source>
</reference>
<evidence type="ECO:0000256" key="1">
    <source>
        <dbReference type="ARBA" id="ARBA00022729"/>
    </source>
</evidence>
<dbReference type="AlphaFoldDB" id="F2I9Z0"/>
<gene>
    <name evidence="3" type="ordered locus">Fluta_2162</name>
</gene>
<dbReference type="KEGG" id="fte:Fluta_2162"/>
<organism evidence="3 4">
    <name type="scientific">Fluviicola taffensis (strain DSM 16823 / NCIMB 13979 / RW262)</name>
    <dbReference type="NCBI Taxonomy" id="755732"/>
    <lineage>
        <taxon>Bacteria</taxon>
        <taxon>Pseudomonadati</taxon>
        <taxon>Bacteroidota</taxon>
        <taxon>Flavobacteriia</taxon>
        <taxon>Flavobacteriales</taxon>
        <taxon>Crocinitomicaceae</taxon>
        <taxon>Fluviicola</taxon>
    </lineage>
</organism>
<evidence type="ECO:0000313" key="3">
    <source>
        <dbReference type="EMBL" id="AEA44148.1"/>
    </source>
</evidence>
<dbReference type="Pfam" id="PF18962">
    <property type="entry name" value="Por_Secre_tail"/>
    <property type="match status" value="1"/>
</dbReference>
<keyword evidence="4" id="KW-1185">Reference proteome</keyword>
<dbReference type="RefSeq" id="WP_013686918.1">
    <property type="nucleotide sequence ID" value="NC_015321.1"/>
</dbReference>
<accession>F2I9Z0</accession>
<dbReference type="HOGENOM" id="CLU_1913970_0_0_10"/>
<dbReference type="NCBIfam" id="TIGR04183">
    <property type="entry name" value="Por_Secre_tail"/>
    <property type="match status" value="1"/>
</dbReference>
<protein>
    <recommendedName>
        <fullName evidence="2">Secretion system C-terminal sorting domain-containing protein</fullName>
    </recommendedName>
</protein>
<dbReference type="OrthoDB" id="1345084at2"/>
<proteinExistence type="predicted"/>
<name>F2I9Z0_FLUTR</name>
<dbReference type="InterPro" id="IPR026444">
    <property type="entry name" value="Secre_tail"/>
</dbReference>
<dbReference type="EMBL" id="CP002542">
    <property type="protein sequence ID" value="AEA44148.1"/>
    <property type="molecule type" value="Genomic_DNA"/>
</dbReference>